<accession>A0A9Q1KJJ2</accession>
<keyword evidence="12" id="KW-0732">Signal</keyword>
<comment type="pathway">
    <text evidence="3">Protein modification; protein ubiquitination.</text>
</comment>
<dbReference type="Pfam" id="PF11145">
    <property type="entry name" value="DUF2921"/>
    <property type="match status" value="1"/>
</dbReference>
<reference evidence="15" key="1">
    <citation type="submission" date="2022-04" db="EMBL/GenBank/DDBJ databases">
        <title>Carnegiea gigantea Genome sequencing and assembly v2.</title>
        <authorList>
            <person name="Copetti D."/>
            <person name="Sanderson M.J."/>
            <person name="Burquez A."/>
            <person name="Wojciechowski M.F."/>
        </authorList>
    </citation>
    <scope>NUCLEOTIDE SEQUENCE</scope>
    <source>
        <strain evidence="15">SGP5-SGP5p</strain>
        <tissue evidence="15">Aerial part</tissue>
    </source>
</reference>
<keyword evidence="7" id="KW-0833">Ubl conjugation pathway</keyword>
<evidence type="ECO:0000259" key="14">
    <source>
        <dbReference type="Pfam" id="PF25333"/>
    </source>
</evidence>
<feature type="transmembrane region" description="Helical" evidence="11">
    <location>
        <begin position="777"/>
        <end position="798"/>
    </location>
</feature>
<feature type="domain" description="DUF2921" evidence="14">
    <location>
        <begin position="48"/>
        <end position="277"/>
    </location>
</feature>
<evidence type="ECO:0000256" key="7">
    <source>
        <dbReference type="ARBA" id="ARBA00022786"/>
    </source>
</evidence>
<dbReference type="AlphaFoldDB" id="A0A9Q1KJJ2"/>
<dbReference type="Pfam" id="PF25333">
    <property type="entry name" value="DUF2921_N"/>
    <property type="match status" value="3"/>
</dbReference>
<evidence type="ECO:0000256" key="9">
    <source>
        <dbReference type="ARBA" id="ARBA00023136"/>
    </source>
</evidence>
<keyword evidence="9 11" id="KW-0472">Membrane</keyword>
<evidence type="ECO:0000256" key="1">
    <source>
        <dbReference type="ARBA" id="ARBA00000900"/>
    </source>
</evidence>
<dbReference type="GO" id="GO:0012505">
    <property type="term" value="C:endomembrane system"/>
    <property type="evidence" value="ECO:0007669"/>
    <property type="project" value="UniProtKB-SubCell"/>
</dbReference>
<evidence type="ECO:0000256" key="3">
    <source>
        <dbReference type="ARBA" id="ARBA00004906"/>
    </source>
</evidence>
<evidence type="ECO:0000256" key="2">
    <source>
        <dbReference type="ARBA" id="ARBA00004127"/>
    </source>
</evidence>
<dbReference type="OrthoDB" id="618601at2759"/>
<feature type="transmembrane region" description="Helical" evidence="11">
    <location>
        <begin position="827"/>
        <end position="846"/>
    </location>
</feature>
<sequence>MRVLGIWTLPGLLLLLLFGVSSSDILGGGDVTEAVTFETRNYDRLDEVQKACSSITANAVDVKLTYNEIDRIKNELSFYNGDWEQQGNSAPLLPFDDRAPMHAFGESYYLYNSSYSKSPKKGVPYKLVSFRLTDVSSAHQSKRTMGVNGYLILGITFDLLPAMPSDRQAPQFSMWEGNTQLFVNFQGIYVESNNNGGERLLCLLGNTMLPSRRPDSSDPWESVKGSGSSYDRPPLLQDDQILLVLRYPKRVNLKQRTIQGEMTSLNPKTNLKYFDKVLITSQVQVHAKNYEFNHDESVSKACDPYPFSDSLLSGSIETYKGRDFCTMLNRVSTDAAFVVAPHWRCNGTDEFCRKFGPFGLNKDINATDGGFKDTRIIMQNILCVPKKTKESALMDTISAVFRAFNVPDRQFIESQRSGLGNMTLVGEGIWKSSSGQLCMIACLGRVGVGGNVCDSRICLYIPLSFSITQRSSLIGSISSIEHNNPPFFPLSLEMRSVNLNFMYDSYVDAQPYYRYSKIDAAGVVLEKDEPFSFGTVIKKSLLTFPKLQDSEDYYESLRVLAEDLSLHVSAVPDPMPSSRSSRTEVQMDVLTLGPLFGRDWFSGNFTANDETPYYTKATYTEKQLLLNVSTQLRLLTGPNSNFSELFLEGLYDQHVGKMYMIGCRDVRASWKVLSESMDLEDGFDCLIEVIISYPTTTARWLANPSAKISISSNRAEDDPLYFKRLQLQTFPIIYRQQREEILSRRGFEGILRILTLSFAIACILSQLLYTQSTTDSLPYMSLVMLGSQVIGYALPLVIDAKALSKSSFGETSEIVSYDLKNSQVTGVIDYTVKLLVLVCFIVTLRLSHKVWKSRVKLLSQNPNNPQHVPSDKRILLTTFVIHIIGYTIALILHSVKTGQTEASNVRYVGNAGNLHLLQSWKTLFEEYIGLLQDLFLLPQVIGNIIWQINSRPLRKLYYMGMTTVRLLPHVYDYIRGPVSNPYFPEVYEFANQKFDFYSEFGDIAIPVLAIGLTLIVYVQQRWSYDKLSDALMLGRLRLLPSLSRKYERLPSQVVEAELVSGPRKTVTPNTVLESEEVGSVSVKLECIRQEMSSVGLSWIFDSS</sequence>
<comment type="caution">
    <text evidence="15">The sequence shown here is derived from an EMBL/GenBank/DDBJ whole genome shotgun (WGS) entry which is preliminary data.</text>
</comment>
<comment type="catalytic activity">
    <reaction evidence="1">
        <text>S-ubiquitinyl-[E2 ubiquitin-conjugating enzyme]-L-cysteine + [acceptor protein]-L-lysine = [E2 ubiquitin-conjugating enzyme]-L-cysteine + N(6)-ubiquitinyl-[acceptor protein]-L-lysine.</text>
        <dbReference type="EC" id="2.3.2.27"/>
    </reaction>
</comment>
<evidence type="ECO:0000256" key="5">
    <source>
        <dbReference type="ARBA" id="ARBA00022679"/>
    </source>
</evidence>
<protein>
    <recommendedName>
        <fullName evidence="4">RING-type E3 ubiquitin transferase</fullName>
        <ecNumber evidence="4">2.3.2.27</ecNumber>
    </recommendedName>
</protein>
<evidence type="ECO:0000313" key="15">
    <source>
        <dbReference type="EMBL" id="KAJ8445586.1"/>
    </source>
</evidence>
<keyword evidence="5" id="KW-0808">Transferase</keyword>
<dbReference type="GO" id="GO:0061630">
    <property type="term" value="F:ubiquitin protein ligase activity"/>
    <property type="evidence" value="ECO:0007669"/>
    <property type="project" value="UniProtKB-EC"/>
</dbReference>
<proteinExistence type="predicted"/>
<gene>
    <name evidence="15" type="ORF">Cgig2_012474</name>
</gene>
<dbReference type="InterPro" id="IPR021319">
    <property type="entry name" value="DUF2921"/>
</dbReference>
<evidence type="ECO:0000256" key="4">
    <source>
        <dbReference type="ARBA" id="ARBA00012483"/>
    </source>
</evidence>
<dbReference type="InterPro" id="IPR057425">
    <property type="entry name" value="DUF2921_N"/>
</dbReference>
<comment type="subcellular location">
    <subcellularLocation>
        <location evidence="2">Endomembrane system</location>
        <topology evidence="2">Multi-pass membrane protein</topology>
    </subcellularLocation>
</comment>
<dbReference type="PANTHER" id="PTHR33389">
    <property type="entry name" value="FAMILY PROTEIN, PUTATIVE (DUF2921)-RELATED"/>
    <property type="match status" value="1"/>
</dbReference>
<keyword evidence="6 11" id="KW-0812">Transmembrane</keyword>
<feature type="domain" description="DUF2921" evidence="14">
    <location>
        <begin position="530"/>
        <end position="725"/>
    </location>
</feature>
<evidence type="ECO:0000256" key="8">
    <source>
        <dbReference type="ARBA" id="ARBA00022989"/>
    </source>
</evidence>
<dbReference type="EC" id="2.3.2.27" evidence="4"/>
<evidence type="ECO:0000259" key="13">
    <source>
        <dbReference type="Pfam" id="PF11145"/>
    </source>
</evidence>
<evidence type="ECO:0000256" key="6">
    <source>
        <dbReference type="ARBA" id="ARBA00022692"/>
    </source>
</evidence>
<organism evidence="15 16">
    <name type="scientific">Carnegiea gigantea</name>
    <dbReference type="NCBI Taxonomy" id="171969"/>
    <lineage>
        <taxon>Eukaryota</taxon>
        <taxon>Viridiplantae</taxon>
        <taxon>Streptophyta</taxon>
        <taxon>Embryophyta</taxon>
        <taxon>Tracheophyta</taxon>
        <taxon>Spermatophyta</taxon>
        <taxon>Magnoliopsida</taxon>
        <taxon>eudicotyledons</taxon>
        <taxon>Gunneridae</taxon>
        <taxon>Pentapetalae</taxon>
        <taxon>Caryophyllales</taxon>
        <taxon>Cactineae</taxon>
        <taxon>Cactaceae</taxon>
        <taxon>Cactoideae</taxon>
        <taxon>Echinocereeae</taxon>
        <taxon>Carnegiea</taxon>
    </lineage>
</organism>
<evidence type="ECO:0000256" key="10">
    <source>
        <dbReference type="SAM" id="MobiDB-lite"/>
    </source>
</evidence>
<keyword evidence="16" id="KW-1185">Reference proteome</keyword>
<evidence type="ECO:0000256" key="12">
    <source>
        <dbReference type="SAM" id="SignalP"/>
    </source>
</evidence>
<feature type="transmembrane region" description="Helical" evidence="11">
    <location>
        <begin position="749"/>
        <end position="770"/>
    </location>
</feature>
<dbReference type="EMBL" id="JAKOGI010000076">
    <property type="protein sequence ID" value="KAJ8445586.1"/>
    <property type="molecule type" value="Genomic_DNA"/>
</dbReference>
<evidence type="ECO:0000256" key="11">
    <source>
        <dbReference type="SAM" id="Phobius"/>
    </source>
</evidence>
<feature type="transmembrane region" description="Helical" evidence="11">
    <location>
        <begin position="874"/>
        <end position="895"/>
    </location>
</feature>
<feature type="chain" id="PRO_5040269033" description="RING-type E3 ubiquitin transferase" evidence="12">
    <location>
        <begin position="24"/>
        <end position="1103"/>
    </location>
</feature>
<name>A0A9Q1KJJ2_9CARY</name>
<keyword evidence="8 11" id="KW-1133">Transmembrane helix</keyword>
<feature type="transmembrane region" description="Helical" evidence="11">
    <location>
        <begin position="994"/>
        <end position="1018"/>
    </location>
</feature>
<evidence type="ECO:0000313" key="16">
    <source>
        <dbReference type="Proteomes" id="UP001153076"/>
    </source>
</evidence>
<dbReference type="Proteomes" id="UP001153076">
    <property type="component" value="Unassembled WGS sequence"/>
</dbReference>
<feature type="signal peptide" evidence="12">
    <location>
        <begin position="1"/>
        <end position="23"/>
    </location>
</feature>
<dbReference type="PANTHER" id="PTHR33389:SF4">
    <property type="entry name" value="PII, URIDYLYLTRANSFERASE (DUF2921)"/>
    <property type="match status" value="1"/>
</dbReference>
<feature type="domain" description="SWEET-like" evidence="13">
    <location>
        <begin position="737"/>
        <end position="1023"/>
    </location>
</feature>
<feature type="domain" description="DUF2921" evidence="14">
    <location>
        <begin position="298"/>
        <end position="488"/>
    </location>
</feature>
<feature type="region of interest" description="Disordered" evidence="10">
    <location>
        <begin position="211"/>
        <end position="231"/>
    </location>
</feature>